<name>A0A1G2D557_9BACT</name>
<keyword evidence="2" id="KW-1133">Transmembrane helix</keyword>
<evidence type="ECO:0000259" key="3">
    <source>
        <dbReference type="Pfam" id="PF04773"/>
    </source>
</evidence>
<keyword evidence="2" id="KW-0812">Transmembrane</keyword>
<feature type="transmembrane region" description="Helical" evidence="2">
    <location>
        <begin position="31"/>
        <end position="50"/>
    </location>
</feature>
<evidence type="ECO:0000313" key="5">
    <source>
        <dbReference type="Proteomes" id="UP000177996"/>
    </source>
</evidence>
<dbReference type="Gene3D" id="2.60.120.1440">
    <property type="match status" value="1"/>
</dbReference>
<gene>
    <name evidence="4" type="ORF">A3D65_02505</name>
</gene>
<dbReference type="PANTHER" id="PTHR38731:SF1">
    <property type="entry name" value="FECR PROTEIN DOMAIN-CONTAINING PROTEIN"/>
    <property type="match status" value="1"/>
</dbReference>
<feature type="domain" description="FecR protein" evidence="3">
    <location>
        <begin position="501"/>
        <end position="607"/>
    </location>
</feature>
<feature type="transmembrane region" description="Helical" evidence="2">
    <location>
        <begin position="650"/>
        <end position="668"/>
    </location>
</feature>
<accession>A0A1G2D557</accession>
<proteinExistence type="predicted"/>
<reference evidence="4 5" key="1">
    <citation type="journal article" date="2016" name="Nat. Commun.">
        <title>Thousands of microbial genomes shed light on interconnected biogeochemical processes in an aquifer system.</title>
        <authorList>
            <person name="Anantharaman K."/>
            <person name="Brown C.T."/>
            <person name="Hug L.A."/>
            <person name="Sharon I."/>
            <person name="Castelle C.J."/>
            <person name="Probst A.J."/>
            <person name="Thomas B.C."/>
            <person name="Singh A."/>
            <person name="Wilkins M.J."/>
            <person name="Karaoz U."/>
            <person name="Brodie E.L."/>
            <person name="Williams K.H."/>
            <person name="Hubbard S.S."/>
            <person name="Banfield J.F."/>
        </authorList>
    </citation>
    <scope>NUCLEOTIDE SEQUENCE [LARGE SCALE GENOMIC DNA]</scope>
</reference>
<protein>
    <recommendedName>
        <fullName evidence="3">FecR protein domain-containing protein</fullName>
    </recommendedName>
</protein>
<evidence type="ECO:0000256" key="1">
    <source>
        <dbReference type="SAM" id="MobiDB-lite"/>
    </source>
</evidence>
<evidence type="ECO:0000313" key="4">
    <source>
        <dbReference type="EMBL" id="OGZ08765.1"/>
    </source>
</evidence>
<dbReference type="EMBL" id="MHLL01000027">
    <property type="protein sequence ID" value="OGZ08765.1"/>
    <property type="molecule type" value="Genomic_DNA"/>
</dbReference>
<comment type="caution">
    <text evidence="4">The sequence shown here is derived from an EMBL/GenBank/DDBJ whole genome shotgun (WGS) entry which is preliminary data.</text>
</comment>
<dbReference type="AlphaFoldDB" id="A0A1G2D557"/>
<evidence type="ECO:0000256" key="2">
    <source>
        <dbReference type="SAM" id="Phobius"/>
    </source>
</evidence>
<dbReference type="InterPro" id="IPR006860">
    <property type="entry name" value="FecR"/>
</dbReference>
<feature type="region of interest" description="Disordered" evidence="1">
    <location>
        <begin position="425"/>
        <end position="458"/>
    </location>
</feature>
<keyword evidence="2" id="KW-0472">Membrane</keyword>
<sequence>MTERNEKISLICQNVTVRIALVDQRTTKIKTGVIVSLLGVTLIVSAGISWPPHAFAQDAFEKVFALAEEDCKKIAERFGEQVPVELTIGGVKIDTYSAGCGFSHANEGVEYDAQQIEDIKIFIGGFDFSRYYTSQAAQQSIRRSINASGLERKTHTIETSDGSLYLLKSPLVYGSEFQKTHTASIDIVKGNCVVGVTSYSQYHDGEYRDEGYHLSTGNRHPGFNHDREADMLKLARQKAEEVFGVLDCADTTVGTPLGENASSVSLTPIDWPKCFAECPVVTASKYCIITPDTRPSGTQCLEDLLRESLACQNTCIAKMLEKECSVDAPPMQFPEINFGDRPYFVSDHGLINSLVFPEMDVGVTNRTNEIIGESENDSLYDELERPPLSSSHGDYVKKLVINAGAREMDFTQSFVDLNFPDLKDTNDKTFADPTNASVRQTPEEGNSSASGNLDTPKQTGILLGEGARAFSLKGDVDILIPGETEWRELKRDDLIPAGSRVFTGMDSDLLISFPKYGAVKVAAFSDFILDQALVDESCKEGSRTPLLHHLDLRTGDVEVIVESNWNYQGSLQVTTPSATNAVRGTHFWVSYDAAKNISATGVYEGTVAVTDRATGATMELKPRSDGTPGIAILGSATTEQPEQTKKGNDLLWVIALLVICGGAFWRWFHKKGKKVDNEEANKRG</sequence>
<feature type="compositionally biased region" description="Polar residues" evidence="1">
    <location>
        <begin position="432"/>
        <end position="458"/>
    </location>
</feature>
<organism evidence="4 5">
    <name type="scientific">Candidatus Lloydbacteria bacterium RIFCSPHIGHO2_02_FULL_50_13</name>
    <dbReference type="NCBI Taxonomy" id="1798661"/>
    <lineage>
        <taxon>Bacteria</taxon>
        <taxon>Candidatus Lloydiibacteriota</taxon>
    </lineage>
</organism>
<dbReference type="PANTHER" id="PTHR38731">
    <property type="entry name" value="LIPL45-RELATED LIPOPROTEIN-RELATED"/>
    <property type="match status" value="1"/>
</dbReference>
<dbReference type="Proteomes" id="UP000177996">
    <property type="component" value="Unassembled WGS sequence"/>
</dbReference>
<dbReference type="Pfam" id="PF04773">
    <property type="entry name" value="FecR"/>
    <property type="match status" value="1"/>
</dbReference>